<gene>
    <name evidence="1" type="ORF">UY48_C0045G0001</name>
</gene>
<protein>
    <submittedName>
        <fullName evidence="1">Uncharacterized protein</fullName>
    </submittedName>
</protein>
<comment type="caution">
    <text evidence="1">The sequence shown here is derived from an EMBL/GenBank/DDBJ whole genome shotgun (WGS) entry which is preliminary data.</text>
</comment>
<evidence type="ECO:0000313" key="2">
    <source>
        <dbReference type="Proteomes" id="UP000034588"/>
    </source>
</evidence>
<proteinExistence type="predicted"/>
<dbReference type="AlphaFoldDB" id="A0A0G1VV75"/>
<dbReference type="Proteomes" id="UP000034588">
    <property type="component" value="Unassembled WGS sequence"/>
</dbReference>
<organism evidence="1 2">
    <name type="scientific">Candidatus Gottesmanbacteria bacterium GW2011_GWB1_49_7</name>
    <dbReference type="NCBI Taxonomy" id="1618448"/>
    <lineage>
        <taxon>Bacteria</taxon>
        <taxon>Candidatus Gottesmaniibacteriota</taxon>
    </lineage>
</organism>
<evidence type="ECO:0000313" key="1">
    <source>
        <dbReference type="EMBL" id="KKW10190.1"/>
    </source>
</evidence>
<dbReference type="EMBL" id="LCQD01000045">
    <property type="protein sequence ID" value="KKW10190.1"/>
    <property type="molecule type" value="Genomic_DNA"/>
</dbReference>
<accession>A0A0G1VV75</accession>
<sequence length="101" mass="11838">MTREKEKTQEELFQLTANRQQFELISRGLELLSRVRAGQLTYLRDELIGVEGVTEDYEALHTALEALHHTVFPQDAYNESNHSRKDCWECYDIQQVIRNGL</sequence>
<feature type="non-terminal residue" evidence="1">
    <location>
        <position position="101"/>
    </location>
</feature>
<reference evidence="1 2" key="1">
    <citation type="journal article" date="2015" name="Nature">
        <title>rRNA introns, odd ribosomes, and small enigmatic genomes across a large radiation of phyla.</title>
        <authorList>
            <person name="Brown C.T."/>
            <person name="Hug L.A."/>
            <person name="Thomas B.C."/>
            <person name="Sharon I."/>
            <person name="Castelle C.J."/>
            <person name="Singh A."/>
            <person name="Wilkins M.J."/>
            <person name="Williams K.H."/>
            <person name="Banfield J.F."/>
        </authorList>
    </citation>
    <scope>NUCLEOTIDE SEQUENCE [LARGE SCALE GENOMIC DNA]</scope>
</reference>
<name>A0A0G1VV75_9BACT</name>